<dbReference type="EMBL" id="NHYE01003882">
    <property type="protein sequence ID" value="PPQ87298.1"/>
    <property type="molecule type" value="Genomic_DNA"/>
</dbReference>
<keyword evidence="8" id="KW-1185">Reference proteome</keyword>
<evidence type="ECO:0000256" key="1">
    <source>
        <dbReference type="ARBA" id="ARBA00004123"/>
    </source>
</evidence>
<gene>
    <name evidence="7" type="ORF">CVT26_000589</name>
</gene>
<keyword evidence="3" id="KW-0863">Zinc-finger</keyword>
<protein>
    <recommendedName>
        <fullName evidence="9">HAT C-terminal dimerisation domain-containing protein</fullName>
    </recommendedName>
</protein>
<proteinExistence type="predicted"/>
<evidence type="ECO:0000256" key="2">
    <source>
        <dbReference type="ARBA" id="ARBA00022723"/>
    </source>
</evidence>
<evidence type="ECO:0008006" key="9">
    <source>
        <dbReference type="Google" id="ProtNLM"/>
    </source>
</evidence>
<feature type="non-terminal residue" evidence="7">
    <location>
        <position position="1"/>
    </location>
</feature>
<feature type="compositionally biased region" description="Basic and acidic residues" evidence="6">
    <location>
        <begin position="1"/>
        <end position="14"/>
    </location>
</feature>
<evidence type="ECO:0000256" key="6">
    <source>
        <dbReference type="SAM" id="MobiDB-lite"/>
    </source>
</evidence>
<comment type="subcellular location">
    <subcellularLocation>
        <location evidence="1">Nucleus</location>
    </subcellularLocation>
</comment>
<keyword evidence="5" id="KW-0539">Nucleus</keyword>
<dbReference type="InParanoid" id="A0A409X925"/>
<dbReference type="OrthoDB" id="3256444at2759"/>
<dbReference type="Proteomes" id="UP000284706">
    <property type="component" value="Unassembled WGS sequence"/>
</dbReference>
<dbReference type="GO" id="GO:0005634">
    <property type="term" value="C:nucleus"/>
    <property type="evidence" value="ECO:0007669"/>
    <property type="project" value="UniProtKB-SubCell"/>
</dbReference>
<organism evidence="7 8">
    <name type="scientific">Gymnopilus dilepis</name>
    <dbReference type="NCBI Taxonomy" id="231916"/>
    <lineage>
        <taxon>Eukaryota</taxon>
        <taxon>Fungi</taxon>
        <taxon>Dikarya</taxon>
        <taxon>Basidiomycota</taxon>
        <taxon>Agaricomycotina</taxon>
        <taxon>Agaricomycetes</taxon>
        <taxon>Agaricomycetidae</taxon>
        <taxon>Agaricales</taxon>
        <taxon>Agaricineae</taxon>
        <taxon>Hymenogastraceae</taxon>
        <taxon>Gymnopilus</taxon>
    </lineage>
</organism>
<evidence type="ECO:0000256" key="3">
    <source>
        <dbReference type="ARBA" id="ARBA00022771"/>
    </source>
</evidence>
<dbReference type="PANTHER" id="PTHR46481:SF10">
    <property type="entry name" value="ZINC FINGER BED DOMAIN-CONTAINING PROTEIN 39"/>
    <property type="match status" value="1"/>
</dbReference>
<sequence>AKKPRSDVIVDEHSTKRRHLQSAHATAYRKWAKENNFESRLPCDTKKKREETAEQLVQTSVNDHFQTVSPEDKPTPYTDETFKQAAIEWLIETNQPIQAFDHPKFQKMIDIASRATRDVKLPSRKQTRKEIIRQFKTQMTALKERLNVSDFCFFNVKGFPQIVFQQSPLVGGEISLTCDSWTAGNGDGFFAVTGHWIEEVSPTEWVEREALFGFTPMNTSHSGVHLGQALYKIGHITCDNASNNDTMLDEFANCYRFKTGKIFDVAKRHIRCLAHIINLATQALISTRSKAKYYSADSDDGHLPDLNAPDRDEVGLIRAITVKARSSSQRKELFKTIQIENKVPPRQLLLDMKVRWGSTHVMLLRAESRKKVSVMQIFRQLSVLFSSDRKSTNLSSNSA</sequence>
<evidence type="ECO:0000313" key="7">
    <source>
        <dbReference type="EMBL" id="PPQ87298.1"/>
    </source>
</evidence>
<accession>A0A409X925</accession>
<dbReference type="STRING" id="231916.A0A409X925"/>
<comment type="caution">
    <text evidence="7">The sequence shown here is derived from an EMBL/GenBank/DDBJ whole genome shotgun (WGS) entry which is preliminary data.</text>
</comment>
<evidence type="ECO:0000256" key="5">
    <source>
        <dbReference type="ARBA" id="ARBA00023242"/>
    </source>
</evidence>
<dbReference type="SUPFAM" id="SSF53098">
    <property type="entry name" value="Ribonuclease H-like"/>
    <property type="match status" value="1"/>
</dbReference>
<dbReference type="AlphaFoldDB" id="A0A409X925"/>
<keyword evidence="4" id="KW-0862">Zinc</keyword>
<feature type="region of interest" description="Disordered" evidence="6">
    <location>
        <begin position="1"/>
        <end position="27"/>
    </location>
</feature>
<dbReference type="InterPro" id="IPR012337">
    <property type="entry name" value="RNaseH-like_sf"/>
</dbReference>
<evidence type="ECO:0000313" key="8">
    <source>
        <dbReference type="Proteomes" id="UP000284706"/>
    </source>
</evidence>
<keyword evidence="2" id="KW-0479">Metal-binding</keyword>
<name>A0A409X925_9AGAR</name>
<dbReference type="GO" id="GO:0008270">
    <property type="term" value="F:zinc ion binding"/>
    <property type="evidence" value="ECO:0007669"/>
    <property type="project" value="UniProtKB-KW"/>
</dbReference>
<dbReference type="PANTHER" id="PTHR46481">
    <property type="entry name" value="ZINC FINGER BED DOMAIN-CONTAINING PROTEIN 4"/>
    <property type="match status" value="1"/>
</dbReference>
<evidence type="ECO:0000256" key="4">
    <source>
        <dbReference type="ARBA" id="ARBA00022833"/>
    </source>
</evidence>
<reference evidence="7 8" key="1">
    <citation type="journal article" date="2018" name="Evol. Lett.">
        <title>Horizontal gene cluster transfer increased hallucinogenic mushroom diversity.</title>
        <authorList>
            <person name="Reynolds H.T."/>
            <person name="Vijayakumar V."/>
            <person name="Gluck-Thaler E."/>
            <person name="Korotkin H.B."/>
            <person name="Matheny P.B."/>
            <person name="Slot J.C."/>
        </authorList>
    </citation>
    <scope>NUCLEOTIDE SEQUENCE [LARGE SCALE GENOMIC DNA]</scope>
    <source>
        <strain evidence="7 8">SRW20</strain>
    </source>
</reference>
<dbReference type="InterPro" id="IPR052035">
    <property type="entry name" value="ZnF_BED_domain_contain"/>
</dbReference>